<proteinExistence type="predicted"/>
<accession>L5LDE1</accession>
<feature type="region of interest" description="Disordered" evidence="1">
    <location>
        <begin position="1"/>
        <end position="45"/>
    </location>
</feature>
<gene>
    <name evidence="2" type="ORF">MDA_GLEAN10001354</name>
</gene>
<keyword evidence="3" id="KW-1185">Reference proteome</keyword>
<organism evidence="2 3">
    <name type="scientific">Myotis davidii</name>
    <name type="common">David's myotis</name>
    <dbReference type="NCBI Taxonomy" id="225400"/>
    <lineage>
        <taxon>Eukaryota</taxon>
        <taxon>Metazoa</taxon>
        <taxon>Chordata</taxon>
        <taxon>Craniata</taxon>
        <taxon>Vertebrata</taxon>
        <taxon>Euteleostomi</taxon>
        <taxon>Mammalia</taxon>
        <taxon>Eutheria</taxon>
        <taxon>Laurasiatheria</taxon>
        <taxon>Chiroptera</taxon>
        <taxon>Yangochiroptera</taxon>
        <taxon>Vespertilionidae</taxon>
        <taxon>Myotis</taxon>
    </lineage>
</organism>
<evidence type="ECO:0000313" key="2">
    <source>
        <dbReference type="EMBL" id="ELK23658.1"/>
    </source>
</evidence>
<dbReference type="AlphaFoldDB" id="L5LDE1"/>
<evidence type="ECO:0000313" key="3">
    <source>
        <dbReference type="Proteomes" id="UP000010556"/>
    </source>
</evidence>
<dbReference type="EMBL" id="KB113351">
    <property type="protein sequence ID" value="ELK23658.1"/>
    <property type="molecule type" value="Genomic_DNA"/>
</dbReference>
<dbReference type="InterPro" id="IPR021156">
    <property type="entry name" value="TF_A-like/BEX"/>
</dbReference>
<sequence length="107" mass="12520">MKPCQKIEGKPENESEPKLEEEPKSEEKPEEEEEPEEEEKTEGTFRERLIQSLQEFKEDIHNRHLSKDDMFREVNELDEIRRAPTAADILEFSNSEAQHISSEPPVG</sequence>
<protein>
    <submittedName>
        <fullName evidence="2">WW domain-binding protein 5</fullName>
    </submittedName>
</protein>
<feature type="compositionally biased region" description="Basic and acidic residues" evidence="1">
    <location>
        <begin position="1"/>
        <end position="27"/>
    </location>
</feature>
<dbReference type="Pfam" id="PF04538">
    <property type="entry name" value="BEX"/>
    <property type="match status" value="1"/>
</dbReference>
<evidence type="ECO:0000256" key="1">
    <source>
        <dbReference type="SAM" id="MobiDB-lite"/>
    </source>
</evidence>
<reference evidence="3" key="1">
    <citation type="journal article" date="2013" name="Science">
        <title>Comparative analysis of bat genomes provides insight into the evolution of flight and immunity.</title>
        <authorList>
            <person name="Zhang G."/>
            <person name="Cowled C."/>
            <person name="Shi Z."/>
            <person name="Huang Z."/>
            <person name="Bishop-Lilly K.A."/>
            <person name="Fang X."/>
            <person name="Wynne J.W."/>
            <person name="Xiong Z."/>
            <person name="Baker M.L."/>
            <person name="Zhao W."/>
            <person name="Tachedjian M."/>
            <person name="Zhu Y."/>
            <person name="Zhou P."/>
            <person name="Jiang X."/>
            <person name="Ng J."/>
            <person name="Yang L."/>
            <person name="Wu L."/>
            <person name="Xiao J."/>
            <person name="Feng Y."/>
            <person name="Chen Y."/>
            <person name="Sun X."/>
            <person name="Zhang Y."/>
            <person name="Marsh G.A."/>
            <person name="Crameri G."/>
            <person name="Broder C.C."/>
            <person name="Frey K.G."/>
            <person name="Wang L.F."/>
            <person name="Wang J."/>
        </authorList>
    </citation>
    <scope>NUCLEOTIDE SEQUENCE [LARGE SCALE GENOMIC DNA]</scope>
</reference>
<dbReference type="Proteomes" id="UP000010556">
    <property type="component" value="Unassembled WGS sequence"/>
</dbReference>
<name>L5LDE1_MYODS</name>
<feature type="compositionally biased region" description="Acidic residues" evidence="1">
    <location>
        <begin position="28"/>
        <end position="40"/>
    </location>
</feature>